<evidence type="ECO:0000313" key="2">
    <source>
        <dbReference type="EMBL" id="CAG9311396.1"/>
    </source>
</evidence>
<feature type="coiled-coil region" evidence="1">
    <location>
        <begin position="4"/>
        <end position="147"/>
    </location>
</feature>
<evidence type="ECO:0000256" key="1">
    <source>
        <dbReference type="SAM" id="Coils"/>
    </source>
</evidence>
<sequence>MEEARNLTKKILRYEEMLKNSEEAHIKLEKELKSTKKLLKIEKDNNIILRNENTKTAMNFKSLKDSYVTLSEEIQALKLKLRNKKNQRDQESIEWDLKVGNLKKEIEKRDKLLEQKDIEIHRLKHIIDEKEESIEEIKKQFAIVQQDLNNQLQVSKNSELQLKDKLDKLQSDFYMNQQSLIAFQHKSRASEETLELFHSILKNKEDEIHVNKVKAKELEAKEDHLQEAVSMLQGELRLMKQQKEEKILKKRRDCMESRCSVKTF</sequence>
<name>A0AAU9IDI7_9CILI</name>
<organism evidence="2 3">
    <name type="scientific">Blepharisma stoltei</name>
    <dbReference type="NCBI Taxonomy" id="1481888"/>
    <lineage>
        <taxon>Eukaryota</taxon>
        <taxon>Sar</taxon>
        <taxon>Alveolata</taxon>
        <taxon>Ciliophora</taxon>
        <taxon>Postciliodesmatophora</taxon>
        <taxon>Heterotrichea</taxon>
        <taxon>Heterotrichida</taxon>
        <taxon>Blepharismidae</taxon>
        <taxon>Blepharisma</taxon>
    </lineage>
</organism>
<protein>
    <submittedName>
        <fullName evidence="2">Uncharacterized protein</fullName>
    </submittedName>
</protein>
<keyword evidence="3" id="KW-1185">Reference proteome</keyword>
<dbReference type="AlphaFoldDB" id="A0AAU9IDI7"/>
<gene>
    <name evidence="2" type="ORF">BSTOLATCC_MIC3686</name>
</gene>
<keyword evidence="1" id="KW-0175">Coiled coil</keyword>
<proteinExistence type="predicted"/>
<evidence type="ECO:0000313" key="3">
    <source>
        <dbReference type="Proteomes" id="UP001162131"/>
    </source>
</evidence>
<dbReference type="Proteomes" id="UP001162131">
    <property type="component" value="Unassembled WGS sequence"/>
</dbReference>
<feature type="coiled-coil region" evidence="1">
    <location>
        <begin position="201"/>
        <end position="235"/>
    </location>
</feature>
<comment type="caution">
    <text evidence="2">The sequence shown here is derived from an EMBL/GenBank/DDBJ whole genome shotgun (WGS) entry which is preliminary data.</text>
</comment>
<reference evidence="2" key="1">
    <citation type="submission" date="2021-09" db="EMBL/GenBank/DDBJ databases">
        <authorList>
            <consortium name="AG Swart"/>
            <person name="Singh M."/>
            <person name="Singh A."/>
            <person name="Seah K."/>
            <person name="Emmerich C."/>
        </authorList>
    </citation>
    <scope>NUCLEOTIDE SEQUENCE</scope>
    <source>
        <strain evidence="2">ATCC30299</strain>
    </source>
</reference>
<accession>A0AAU9IDI7</accession>
<dbReference type="EMBL" id="CAJZBQ010000004">
    <property type="protein sequence ID" value="CAG9311396.1"/>
    <property type="molecule type" value="Genomic_DNA"/>
</dbReference>